<dbReference type="PROSITE" id="PS50215">
    <property type="entry name" value="ADAM_MEPRO"/>
    <property type="match status" value="1"/>
</dbReference>
<keyword evidence="4" id="KW-1133">Transmembrane helix</keyword>
<keyword evidence="6" id="KW-0401">Integrin</keyword>
<dbReference type="Gene3D" id="3.40.390.10">
    <property type="entry name" value="Collagenase (Catalytic Domain)"/>
    <property type="match status" value="1"/>
</dbReference>
<feature type="region of interest" description="Disordered" evidence="3">
    <location>
        <begin position="553"/>
        <end position="587"/>
    </location>
</feature>
<dbReference type="GO" id="GO:0006508">
    <property type="term" value="P:proteolysis"/>
    <property type="evidence" value="ECO:0007669"/>
    <property type="project" value="InterPro"/>
</dbReference>
<evidence type="ECO:0000256" key="4">
    <source>
        <dbReference type="SAM" id="Phobius"/>
    </source>
</evidence>
<dbReference type="InterPro" id="IPR002870">
    <property type="entry name" value="Peptidase_M12B_N"/>
</dbReference>
<evidence type="ECO:0000259" key="5">
    <source>
        <dbReference type="PROSITE" id="PS50215"/>
    </source>
</evidence>
<dbReference type="InterPro" id="IPR001590">
    <property type="entry name" value="Peptidase_M12B"/>
</dbReference>
<dbReference type="GO" id="GO:0046872">
    <property type="term" value="F:metal ion binding"/>
    <property type="evidence" value="ECO:0007669"/>
    <property type="project" value="UniProtKB-KW"/>
</dbReference>
<feature type="binding site" evidence="2">
    <location>
        <position position="238"/>
    </location>
    <ligand>
        <name>Zn(2+)</name>
        <dbReference type="ChEBI" id="CHEBI:29105"/>
        <note>catalytic</note>
    </ligand>
</feature>
<proteinExistence type="predicted"/>
<keyword evidence="2" id="KW-0479">Metal-binding</keyword>
<accession>M7BID2</accession>
<dbReference type="SMART" id="SM00608">
    <property type="entry name" value="ACR"/>
    <property type="match status" value="1"/>
</dbReference>
<dbReference type="GO" id="GO:0009897">
    <property type="term" value="C:external side of plasma membrane"/>
    <property type="evidence" value="ECO:0007669"/>
    <property type="project" value="TreeGrafter"/>
</dbReference>
<feature type="domain" description="Peptidase M12B" evidence="5">
    <location>
        <begin position="154"/>
        <end position="307"/>
    </location>
</feature>
<comment type="caution">
    <text evidence="2">Lacks conserved residue(s) required for the propagation of feature annotation.</text>
</comment>
<dbReference type="GO" id="GO:0007229">
    <property type="term" value="P:integrin-mediated signaling pathway"/>
    <property type="evidence" value="ECO:0007669"/>
    <property type="project" value="UniProtKB-KW"/>
</dbReference>
<sequence length="587" mass="66178">MSKRPTPKMFIAPNFPVFTYNEKGDLITDYPYIQDDCYYSGYVEDVPESVVVLSTCSGLWGHLMIYDLNYEIEPVKSSSTFQHVIYRMAADEDSPDRCGVTDEDIEDQATKGTEHQISMVQMERQLEVDKHELDTWYTSTRYLECYFVADKAKMYRPFGLHVVLIGLEFWTERDLITITHNLGDSLGFYSAYVGRFLMGRVHFDHTELILAPSYFCVLFNCIQARGKTTLYDATIVAHEMGHSLGFPHDDEKKNIARGCVCKCPRKGKCIMWSYSPFYICTEFSNCSRADYFNMIRKPGKTCLLNIPEKKIFGTQMCGNGVIEDEEECDCGMDELHKQGKICRESIAAHLAPLSCFKAVNTEGDRCGNCGGDGLTYNKCQDKDVLCGRLQCVNVKKIPQMKSLGSIVQTPVDDILCWGTEFHAGMDMVDVGSVRDGTACGDNKDPFGLFNPIWEFFISELGYSMVLEDRGFLFCRVSNSDIVIIMGIAIGSILLLLLVLSFAVHKRTQIAQILSRPSWEENMGGSSKASKKKFSNYHLRVVSTKRPGSCQKLDAQERSAIEAPSSSSTERPVPTKKRLSAAFGIHYR</sequence>
<dbReference type="Pfam" id="PF01421">
    <property type="entry name" value="Reprolysin"/>
    <property type="match status" value="1"/>
</dbReference>
<feature type="transmembrane region" description="Helical" evidence="4">
    <location>
        <begin position="481"/>
        <end position="503"/>
    </location>
</feature>
<dbReference type="GO" id="GO:1990913">
    <property type="term" value="C:sperm head plasma membrane"/>
    <property type="evidence" value="ECO:0007669"/>
    <property type="project" value="TreeGrafter"/>
</dbReference>
<dbReference type="InterPro" id="IPR024079">
    <property type="entry name" value="MetalloPept_cat_dom_sf"/>
</dbReference>
<feature type="active site" evidence="2">
    <location>
        <position position="239"/>
    </location>
</feature>
<dbReference type="InterPro" id="IPR006586">
    <property type="entry name" value="ADAM_Cys-rich"/>
</dbReference>
<evidence type="ECO:0000313" key="6">
    <source>
        <dbReference type="EMBL" id="EMP28012.1"/>
    </source>
</evidence>
<protein>
    <submittedName>
        <fullName evidence="6">Disintegrin and metalloproteinase domain-containing protein 9</fullName>
    </submittedName>
</protein>
<dbReference type="GO" id="GO:0004222">
    <property type="term" value="F:metalloendopeptidase activity"/>
    <property type="evidence" value="ECO:0007669"/>
    <property type="project" value="InterPro"/>
</dbReference>
<dbReference type="Proteomes" id="UP000031443">
    <property type="component" value="Unassembled WGS sequence"/>
</dbReference>
<dbReference type="EMBL" id="KB565564">
    <property type="protein sequence ID" value="EMP28012.1"/>
    <property type="molecule type" value="Genomic_DNA"/>
</dbReference>
<evidence type="ECO:0000256" key="1">
    <source>
        <dbReference type="ARBA" id="ARBA00023157"/>
    </source>
</evidence>
<keyword evidence="7" id="KW-1185">Reference proteome</keyword>
<keyword evidence="1" id="KW-1015">Disulfide bond</keyword>
<keyword evidence="4" id="KW-0812">Transmembrane</keyword>
<dbReference type="PANTHER" id="PTHR11905:SF120">
    <property type="entry name" value="DISINTEGRIN AND METALLOPROTEINASE DOMAIN-CONTAINING PROTEIN 1A"/>
    <property type="match status" value="1"/>
</dbReference>
<keyword evidence="4" id="KW-0472">Membrane</keyword>
<evidence type="ECO:0000313" key="7">
    <source>
        <dbReference type="Proteomes" id="UP000031443"/>
    </source>
</evidence>
<dbReference type="AlphaFoldDB" id="M7BID2"/>
<dbReference type="Pfam" id="PF08516">
    <property type="entry name" value="ADAM_CR"/>
    <property type="match status" value="1"/>
</dbReference>
<dbReference type="Pfam" id="PF01562">
    <property type="entry name" value="Pep_M12B_propep"/>
    <property type="match status" value="1"/>
</dbReference>
<dbReference type="CDD" id="cd04269">
    <property type="entry name" value="ZnMc_adamalysin_II_like"/>
    <property type="match status" value="1"/>
</dbReference>
<keyword evidence="2" id="KW-0862">Zinc</keyword>
<gene>
    <name evidence="6" type="ORF">UY3_14888</name>
</gene>
<dbReference type="GO" id="GO:0008584">
    <property type="term" value="P:male gonad development"/>
    <property type="evidence" value="ECO:0007669"/>
    <property type="project" value="TreeGrafter"/>
</dbReference>
<evidence type="ECO:0000256" key="3">
    <source>
        <dbReference type="SAM" id="MobiDB-lite"/>
    </source>
</evidence>
<dbReference type="InterPro" id="IPR034027">
    <property type="entry name" value="Reprolysin_adamalysin"/>
</dbReference>
<dbReference type="PANTHER" id="PTHR11905">
    <property type="entry name" value="ADAM A DISINTEGRIN AND METALLOPROTEASE DOMAIN"/>
    <property type="match status" value="1"/>
</dbReference>
<dbReference type="SUPFAM" id="SSF55486">
    <property type="entry name" value="Metalloproteases ('zincins'), catalytic domain"/>
    <property type="match status" value="1"/>
</dbReference>
<reference evidence="7" key="1">
    <citation type="journal article" date="2013" name="Nat. Genet.">
        <title>The draft genomes of soft-shell turtle and green sea turtle yield insights into the development and evolution of the turtle-specific body plan.</title>
        <authorList>
            <person name="Wang Z."/>
            <person name="Pascual-Anaya J."/>
            <person name="Zadissa A."/>
            <person name="Li W."/>
            <person name="Niimura Y."/>
            <person name="Huang Z."/>
            <person name="Li C."/>
            <person name="White S."/>
            <person name="Xiong Z."/>
            <person name="Fang D."/>
            <person name="Wang B."/>
            <person name="Ming Y."/>
            <person name="Chen Y."/>
            <person name="Zheng Y."/>
            <person name="Kuraku S."/>
            <person name="Pignatelli M."/>
            <person name="Herrero J."/>
            <person name="Beal K."/>
            <person name="Nozawa M."/>
            <person name="Li Q."/>
            <person name="Wang J."/>
            <person name="Zhang H."/>
            <person name="Yu L."/>
            <person name="Shigenobu S."/>
            <person name="Wang J."/>
            <person name="Liu J."/>
            <person name="Flicek P."/>
            <person name="Searle S."/>
            <person name="Wang J."/>
            <person name="Kuratani S."/>
            <person name="Yin Y."/>
            <person name="Aken B."/>
            <person name="Zhang G."/>
            <person name="Irie N."/>
        </authorList>
    </citation>
    <scope>NUCLEOTIDE SEQUENCE [LARGE SCALE GENOMIC DNA]</scope>
</reference>
<evidence type="ECO:0000256" key="2">
    <source>
        <dbReference type="PROSITE-ProRule" id="PRU00276"/>
    </source>
</evidence>
<feature type="binding site" evidence="2">
    <location>
        <position position="242"/>
    </location>
    <ligand>
        <name>Zn(2+)</name>
        <dbReference type="ChEBI" id="CHEBI:29105"/>
        <note>catalytic</note>
    </ligand>
</feature>
<organism evidence="6 7">
    <name type="scientific">Chelonia mydas</name>
    <name type="common">Green sea-turtle</name>
    <name type="synonym">Chelonia agassizi</name>
    <dbReference type="NCBI Taxonomy" id="8469"/>
    <lineage>
        <taxon>Eukaryota</taxon>
        <taxon>Metazoa</taxon>
        <taxon>Chordata</taxon>
        <taxon>Craniata</taxon>
        <taxon>Vertebrata</taxon>
        <taxon>Euteleostomi</taxon>
        <taxon>Archelosauria</taxon>
        <taxon>Testudinata</taxon>
        <taxon>Testudines</taxon>
        <taxon>Cryptodira</taxon>
        <taxon>Durocryptodira</taxon>
        <taxon>Americhelydia</taxon>
        <taxon>Chelonioidea</taxon>
        <taxon>Cheloniidae</taxon>
        <taxon>Chelonia</taxon>
    </lineage>
</organism>
<feature type="binding site" evidence="2">
    <location>
        <position position="248"/>
    </location>
    <ligand>
        <name>Zn(2+)</name>
        <dbReference type="ChEBI" id="CHEBI:29105"/>
        <note>catalytic</note>
    </ligand>
</feature>
<name>M7BID2_CHEMY</name>